<dbReference type="InterPro" id="IPR038763">
    <property type="entry name" value="DHH_sf"/>
</dbReference>
<dbReference type="Proteomes" id="UP000268446">
    <property type="component" value="Unassembled WGS sequence"/>
</dbReference>
<organism evidence="1 2">
    <name type="scientific">Thermoproteota archaeon</name>
    <dbReference type="NCBI Taxonomy" id="2056631"/>
    <lineage>
        <taxon>Archaea</taxon>
        <taxon>Thermoproteota</taxon>
    </lineage>
</organism>
<proteinExistence type="predicted"/>
<accession>A0A497EWG7</accession>
<gene>
    <name evidence="1" type="ORF">DRJ20_02085</name>
</gene>
<dbReference type="SUPFAM" id="SSF64182">
    <property type="entry name" value="DHH phosphoesterases"/>
    <property type="match status" value="1"/>
</dbReference>
<feature type="non-terminal residue" evidence="1">
    <location>
        <position position="67"/>
    </location>
</feature>
<dbReference type="AlphaFoldDB" id="A0A497EWG7"/>
<evidence type="ECO:0000313" key="1">
    <source>
        <dbReference type="EMBL" id="RLE51506.1"/>
    </source>
</evidence>
<protein>
    <submittedName>
        <fullName evidence="1">Bifunctional oligoribonuclease/PAP phosphatase NrnA</fullName>
    </submittedName>
</protein>
<evidence type="ECO:0000313" key="2">
    <source>
        <dbReference type="Proteomes" id="UP000268446"/>
    </source>
</evidence>
<dbReference type="EMBL" id="QMQZ01000052">
    <property type="protein sequence ID" value="RLE51506.1"/>
    <property type="molecule type" value="Genomic_DNA"/>
</dbReference>
<reference evidence="1 2" key="1">
    <citation type="submission" date="2018-06" db="EMBL/GenBank/DDBJ databases">
        <title>Extensive metabolic versatility and redundancy in microbially diverse, dynamic hydrothermal sediments.</title>
        <authorList>
            <person name="Dombrowski N."/>
            <person name="Teske A."/>
            <person name="Baker B.J."/>
        </authorList>
    </citation>
    <scope>NUCLEOTIDE SEQUENCE [LARGE SCALE GENOMIC DNA]</scope>
    <source>
        <strain evidence="1">B29_G17</strain>
    </source>
</reference>
<name>A0A497EWG7_9CREN</name>
<dbReference type="Gene3D" id="3.90.1640.10">
    <property type="entry name" value="inorganic pyrophosphatase (n-terminal core)"/>
    <property type="match status" value="1"/>
</dbReference>
<comment type="caution">
    <text evidence="1">The sequence shown here is derived from an EMBL/GenBank/DDBJ whole genome shotgun (WGS) entry which is preliminary data.</text>
</comment>
<sequence length="67" mass="7294">MLGRKLRDFIVEVKPKECVLLCHHNADPDSIGSAYALSKLLSRLLPDSGLSVVASESVSSLSKRLIE</sequence>